<dbReference type="InterPro" id="IPR011989">
    <property type="entry name" value="ARM-like"/>
</dbReference>
<keyword evidence="1" id="KW-0812">Transmembrane</keyword>
<accession>A0A2H0B6K6</accession>
<feature type="transmembrane region" description="Helical" evidence="1">
    <location>
        <begin position="12"/>
        <end position="34"/>
    </location>
</feature>
<evidence type="ECO:0000256" key="1">
    <source>
        <dbReference type="SAM" id="Phobius"/>
    </source>
</evidence>
<dbReference type="SUPFAM" id="SSF48371">
    <property type="entry name" value="ARM repeat"/>
    <property type="match status" value="1"/>
</dbReference>
<evidence type="ECO:0008006" key="4">
    <source>
        <dbReference type="Google" id="ProtNLM"/>
    </source>
</evidence>
<reference evidence="2 3" key="1">
    <citation type="submission" date="2017-09" db="EMBL/GenBank/DDBJ databases">
        <title>Depth-based differentiation of microbial function through sediment-hosted aquifers and enrichment of novel symbionts in the deep terrestrial subsurface.</title>
        <authorList>
            <person name="Probst A.J."/>
            <person name="Ladd B."/>
            <person name="Jarett J.K."/>
            <person name="Geller-Mcgrath D.E."/>
            <person name="Sieber C.M."/>
            <person name="Emerson J.B."/>
            <person name="Anantharaman K."/>
            <person name="Thomas B.C."/>
            <person name="Malmstrom R."/>
            <person name="Stieglmeier M."/>
            <person name="Klingl A."/>
            <person name="Woyke T."/>
            <person name="Ryan C.M."/>
            <person name="Banfield J.F."/>
        </authorList>
    </citation>
    <scope>NUCLEOTIDE SEQUENCE [LARGE SCALE GENOMIC DNA]</scope>
    <source>
        <strain evidence="2">CG23_combo_of_CG06-09_8_20_14_all_34_8</strain>
    </source>
</reference>
<comment type="caution">
    <text evidence="2">The sequence shown here is derived from an EMBL/GenBank/DDBJ whole genome shotgun (WGS) entry which is preliminary data.</text>
</comment>
<evidence type="ECO:0000313" key="2">
    <source>
        <dbReference type="EMBL" id="PIP53323.1"/>
    </source>
</evidence>
<name>A0A2H0B6K6_9BACT</name>
<dbReference type="Pfam" id="PF03130">
    <property type="entry name" value="HEAT_PBS"/>
    <property type="match status" value="1"/>
</dbReference>
<keyword evidence="1" id="KW-1133">Transmembrane helix</keyword>
<dbReference type="EMBL" id="PCSR01000034">
    <property type="protein sequence ID" value="PIP53323.1"/>
    <property type="molecule type" value="Genomic_DNA"/>
</dbReference>
<dbReference type="InterPro" id="IPR016024">
    <property type="entry name" value="ARM-type_fold"/>
</dbReference>
<gene>
    <name evidence="2" type="ORF">COX08_01560</name>
</gene>
<dbReference type="Gene3D" id="1.25.10.10">
    <property type="entry name" value="Leucine-rich Repeat Variant"/>
    <property type="match status" value="1"/>
</dbReference>
<dbReference type="Proteomes" id="UP000229459">
    <property type="component" value="Unassembled WGS sequence"/>
</dbReference>
<organism evidence="2 3">
    <name type="scientific">Candidatus Beckwithbacteria bacterium CG23_combo_of_CG06-09_8_20_14_all_34_8</name>
    <dbReference type="NCBI Taxonomy" id="1974497"/>
    <lineage>
        <taxon>Bacteria</taxon>
        <taxon>Candidatus Beckwithiibacteriota</taxon>
    </lineage>
</organism>
<protein>
    <recommendedName>
        <fullName evidence="4">HEAT repeat domain-containing protein</fullName>
    </recommendedName>
</protein>
<keyword evidence="1" id="KW-0472">Membrane</keyword>
<sequence>MKINKIINKLLYLAAIGASIFIMFFVIACVWIGFEVKNQCTIAKAAYGSNNCTQALSSLLDDENRSFQERNSAIWALGQLGEKEALPMLQKYYTGIIPNREPLNGTISQYELKKAINLANGGINISAFIWRGRKVE</sequence>
<dbReference type="PROSITE" id="PS51257">
    <property type="entry name" value="PROKAR_LIPOPROTEIN"/>
    <property type="match status" value="1"/>
</dbReference>
<dbReference type="InterPro" id="IPR004155">
    <property type="entry name" value="PBS_lyase_HEAT"/>
</dbReference>
<proteinExistence type="predicted"/>
<dbReference type="AlphaFoldDB" id="A0A2H0B6K6"/>
<evidence type="ECO:0000313" key="3">
    <source>
        <dbReference type="Proteomes" id="UP000229459"/>
    </source>
</evidence>